<dbReference type="PANTHER" id="PTHR14950:SF49">
    <property type="entry name" value="RIBONUCLEASE 3-LIKE PROTEIN 2-RELATED"/>
    <property type="match status" value="1"/>
</dbReference>
<evidence type="ECO:0000256" key="7">
    <source>
        <dbReference type="ARBA" id="ARBA00022842"/>
    </source>
</evidence>
<keyword evidence="7" id="KW-0460">Magnesium</keyword>
<reference evidence="13" key="2">
    <citation type="submission" date="2025-08" db="UniProtKB">
        <authorList>
            <consortium name="RefSeq"/>
        </authorList>
    </citation>
    <scope>IDENTIFICATION</scope>
    <source>
        <tissue evidence="13">Young leaves</tissue>
    </source>
</reference>
<feature type="domain" description="RNase III" evidence="11">
    <location>
        <begin position="6"/>
        <end position="148"/>
    </location>
</feature>
<dbReference type="GO" id="GO:0046872">
    <property type="term" value="F:metal ion binding"/>
    <property type="evidence" value="ECO:0007669"/>
    <property type="project" value="UniProtKB-KW"/>
</dbReference>
<dbReference type="SMART" id="SM00535">
    <property type="entry name" value="RIBOc"/>
    <property type="match status" value="1"/>
</dbReference>
<name>A0A8B8JM37_ABRPR</name>
<dbReference type="GO" id="GO:0030422">
    <property type="term" value="P:siRNA processing"/>
    <property type="evidence" value="ECO:0007669"/>
    <property type="project" value="TreeGrafter"/>
</dbReference>
<evidence type="ECO:0000256" key="4">
    <source>
        <dbReference type="ARBA" id="ARBA00022723"/>
    </source>
</evidence>
<evidence type="ECO:0000313" key="13">
    <source>
        <dbReference type="RefSeq" id="XP_027332507.1"/>
    </source>
</evidence>
<evidence type="ECO:0000259" key="11">
    <source>
        <dbReference type="PROSITE" id="PS50142"/>
    </source>
</evidence>
<evidence type="ECO:0000256" key="8">
    <source>
        <dbReference type="ARBA" id="ARBA00022884"/>
    </source>
</evidence>
<dbReference type="SUPFAM" id="SSF69065">
    <property type="entry name" value="RNase III domain-like"/>
    <property type="match status" value="1"/>
</dbReference>
<dbReference type="Proteomes" id="UP000694853">
    <property type="component" value="Unplaced"/>
</dbReference>
<dbReference type="KEGG" id="aprc:113847537"/>
<dbReference type="Pfam" id="PF00035">
    <property type="entry name" value="dsrm"/>
    <property type="match status" value="2"/>
</dbReference>
<sequence>MEQTLLEAVENAIGYRFRNKKLLEDALTHSSFANAISYERLEFMGDAVLGLAISNHLFLAYPTLDPGDLSLLRAANVSTEKLARVAIRYGLHRFVRHNAPPLILKVKDFVNVVSQENHLVAYGGLVKAPKVLADIVESVAAAVYIDVNFDLQKLWVIFRALLEPMVTPDDLEQQPQPVTMLYEICQKKGKHVDIKHWRNGAKSIASVYVDGKFVASASSDQKDIAKLDAAKIALHKLAELLPVSNFMLDFCAGDDGSFVFGAAKHKLHELCGMKKWSKPVYKLSSYYSAMIYSIEKDSGPSHEKKFVCSVQIATADGILKMSGDEKSRVKEAENSAASFMIRALQECNNL</sequence>
<comment type="cofactor">
    <cofactor evidence="2">
        <name>Mg(2+)</name>
        <dbReference type="ChEBI" id="CHEBI:18420"/>
    </cofactor>
</comment>
<dbReference type="SUPFAM" id="SSF54768">
    <property type="entry name" value="dsRNA-binding domain-like"/>
    <property type="match status" value="2"/>
</dbReference>
<evidence type="ECO:0000259" key="10">
    <source>
        <dbReference type="PROSITE" id="PS50137"/>
    </source>
</evidence>
<dbReference type="AlphaFoldDB" id="A0A8B8JM37"/>
<evidence type="ECO:0000256" key="3">
    <source>
        <dbReference type="ARBA" id="ARBA00022722"/>
    </source>
</evidence>
<keyword evidence="6" id="KW-0378">Hydrolase</keyword>
<dbReference type="InterPro" id="IPR036389">
    <property type="entry name" value="RNase_III_sf"/>
</dbReference>
<dbReference type="InterPro" id="IPR014720">
    <property type="entry name" value="dsRBD_dom"/>
</dbReference>
<keyword evidence="4" id="KW-0479">Metal-binding</keyword>
<dbReference type="GO" id="GO:0005737">
    <property type="term" value="C:cytoplasm"/>
    <property type="evidence" value="ECO:0007669"/>
    <property type="project" value="TreeGrafter"/>
</dbReference>
<dbReference type="FunFam" id="1.10.1520.10:FF:000004">
    <property type="entry name" value="Endoribonuclease dicer-like 1"/>
    <property type="match status" value="1"/>
</dbReference>
<evidence type="ECO:0000256" key="9">
    <source>
        <dbReference type="PROSITE-ProRule" id="PRU00266"/>
    </source>
</evidence>
<feature type="domain" description="DRBM" evidence="10">
    <location>
        <begin position="176"/>
        <end position="239"/>
    </location>
</feature>
<evidence type="ECO:0000256" key="6">
    <source>
        <dbReference type="ARBA" id="ARBA00022801"/>
    </source>
</evidence>
<keyword evidence="12" id="KW-1185">Reference proteome</keyword>
<dbReference type="GO" id="GO:0005634">
    <property type="term" value="C:nucleus"/>
    <property type="evidence" value="ECO:0007669"/>
    <property type="project" value="TreeGrafter"/>
</dbReference>
<dbReference type="RefSeq" id="XP_027332507.1">
    <property type="nucleotide sequence ID" value="XM_027476706.1"/>
</dbReference>
<dbReference type="CDD" id="cd00593">
    <property type="entry name" value="RIBOc"/>
    <property type="match status" value="1"/>
</dbReference>
<dbReference type="Gene3D" id="3.30.160.20">
    <property type="match status" value="2"/>
</dbReference>
<gene>
    <name evidence="13" type="primary">LOC113847537</name>
</gene>
<dbReference type="CDD" id="cd00048">
    <property type="entry name" value="DSRM_SF"/>
    <property type="match status" value="1"/>
</dbReference>
<proteinExistence type="predicted"/>
<dbReference type="Pfam" id="PF00636">
    <property type="entry name" value="Ribonuclease_3"/>
    <property type="match status" value="1"/>
</dbReference>
<dbReference type="GO" id="GO:0004525">
    <property type="term" value="F:ribonuclease III activity"/>
    <property type="evidence" value="ECO:0007669"/>
    <property type="project" value="InterPro"/>
</dbReference>
<evidence type="ECO:0000256" key="2">
    <source>
        <dbReference type="ARBA" id="ARBA00001946"/>
    </source>
</evidence>
<accession>A0A8B8JM37</accession>
<evidence type="ECO:0000256" key="5">
    <source>
        <dbReference type="ARBA" id="ARBA00022759"/>
    </source>
</evidence>
<dbReference type="OrthoDB" id="416741at2759"/>
<organism evidence="12 13">
    <name type="scientific">Abrus precatorius</name>
    <name type="common">Indian licorice</name>
    <name type="synonym">Glycine abrus</name>
    <dbReference type="NCBI Taxonomy" id="3816"/>
    <lineage>
        <taxon>Eukaryota</taxon>
        <taxon>Viridiplantae</taxon>
        <taxon>Streptophyta</taxon>
        <taxon>Embryophyta</taxon>
        <taxon>Tracheophyta</taxon>
        <taxon>Spermatophyta</taxon>
        <taxon>Magnoliopsida</taxon>
        <taxon>eudicotyledons</taxon>
        <taxon>Gunneridae</taxon>
        <taxon>Pentapetalae</taxon>
        <taxon>rosids</taxon>
        <taxon>fabids</taxon>
        <taxon>Fabales</taxon>
        <taxon>Fabaceae</taxon>
        <taxon>Papilionoideae</taxon>
        <taxon>50 kb inversion clade</taxon>
        <taxon>NPAAA clade</taxon>
        <taxon>indigoferoid/millettioid clade</taxon>
        <taxon>Abreae</taxon>
        <taxon>Abrus</taxon>
    </lineage>
</organism>
<keyword evidence="8 9" id="KW-0694">RNA-binding</keyword>
<evidence type="ECO:0000313" key="12">
    <source>
        <dbReference type="Proteomes" id="UP000694853"/>
    </source>
</evidence>
<protein>
    <submittedName>
        <fullName evidence="13">Ribonuclease 3-like protein 2 isoform X1</fullName>
    </submittedName>
</protein>
<reference evidence="12" key="1">
    <citation type="journal article" date="2019" name="Toxins">
        <title>Detection of Abrin-Like and Prepropulchellin-Like Toxin Genes and Transcripts Using Whole Genome Sequencing and Full-Length Transcript Sequencing of Abrus precatorius.</title>
        <authorList>
            <person name="Hovde B.T."/>
            <person name="Daligault H.E."/>
            <person name="Hanschen E.R."/>
            <person name="Kunde Y.A."/>
            <person name="Johnson M.B."/>
            <person name="Starkenburg S.R."/>
            <person name="Johnson S.L."/>
        </authorList>
    </citation>
    <scope>NUCLEOTIDE SEQUENCE [LARGE SCALE GENOMIC DNA]</scope>
</reference>
<dbReference type="SMART" id="SM00358">
    <property type="entry name" value="DSRM"/>
    <property type="match status" value="2"/>
</dbReference>
<dbReference type="InterPro" id="IPR000999">
    <property type="entry name" value="RNase_III_dom"/>
</dbReference>
<dbReference type="GO" id="GO:0003723">
    <property type="term" value="F:RNA binding"/>
    <property type="evidence" value="ECO:0007669"/>
    <property type="project" value="UniProtKB-UniRule"/>
</dbReference>
<evidence type="ECO:0000256" key="1">
    <source>
        <dbReference type="ARBA" id="ARBA00001936"/>
    </source>
</evidence>
<feature type="domain" description="DRBM" evidence="10">
    <location>
        <begin position="262"/>
        <end position="346"/>
    </location>
</feature>
<keyword evidence="5" id="KW-0255">Endonuclease</keyword>
<dbReference type="PANTHER" id="PTHR14950">
    <property type="entry name" value="DICER-RELATED"/>
    <property type="match status" value="1"/>
</dbReference>
<comment type="cofactor">
    <cofactor evidence="1">
        <name>Mn(2+)</name>
        <dbReference type="ChEBI" id="CHEBI:29035"/>
    </cofactor>
</comment>
<dbReference type="PROSITE" id="PS50137">
    <property type="entry name" value="DS_RBD"/>
    <property type="match status" value="2"/>
</dbReference>
<dbReference type="Gene3D" id="1.10.1520.10">
    <property type="entry name" value="Ribonuclease III domain"/>
    <property type="match status" value="1"/>
</dbReference>
<dbReference type="GeneID" id="113847537"/>
<dbReference type="PROSITE" id="PS50142">
    <property type="entry name" value="RNASE_3_2"/>
    <property type="match status" value="1"/>
</dbReference>
<keyword evidence="3" id="KW-0540">Nuclease</keyword>